<dbReference type="eggNOG" id="COG1887">
    <property type="taxonomic scope" value="Bacteria"/>
</dbReference>
<dbReference type="InterPro" id="IPR007554">
    <property type="entry name" value="Glycerophosphate_synth"/>
</dbReference>
<comment type="caution">
    <text evidence="1">The sequence shown here is derived from an EMBL/GenBank/DDBJ whole genome shotgun (WGS) entry which is preliminary data.</text>
</comment>
<dbReference type="GO" id="GO:0047355">
    <property type="term" value="F:CDP-glycerol glycerophosphotransferase activity"/>
    <property type="evidence" value="ECO:0007669"/>
    <property type="project" value="InterPro"/>
</dbReference>
<dbReference type="InterPro" id="IPR043148">
    <property type="entry name" value="TagF_C"/>
</dbReference>
<dbReference type="AlphaFoldDB" id="W9AQ10"/>
<keyword evidence="2" id="KW-1185">Reference proteome</keyword>
<dbReference type="RefSeq" id="WP_051558085.1">
    <property type="nucleotide sequence ID" value="NZ_CABLBW010000004.1"/>
</dbReference>
<gene>
    <name evidence="1" type="primary">tagB_2</name>
    <name evidence="1" type="ORF">BN988_03558</name>
</gene>
<sequence>MNFIDINRKGYQTESVLFGQIKVEGVFLKQDQLVIEFLTSLEEGTELYLYNERNKLYNKVSCLIEGNQLYLNIDQFKEWFEGFQGHWSFCIKSKFQSYTLLESIKIQNSEGLNIHIKDLFINEDLYCGIYINSEGFLYFCRLDELRYKINTRNQITETVDISKASLNENTFEFLLDDDFRDYEAVSVVLVARKGKKERLILDTQMTNRKISCMLPYEEIQNGRYNIFLEAVNSQDYFKARLQVKEDKQDIGYYNMNVDESLLIYKTVNGLLSIVKGKSFNVFREKTKTEILISKIKKNRKDSYQLGVNVASQEKLEVSKILIKLRDEENFRAMEAINFSFEKTGKKNYKVKGDIVLDWEKFRPLYWDILIEVTDYEGYKGYMRVNKATYFVKKIVKSDYFKLSLISHDRMVYPYLTLNNSISFMMRQKEQYENVKNKIKELAAYLTYKILRGYPYKNKEVWLGFEKFSRTAQDNGYAFFNYVEQNELHDNFYYIIDRNSPDYGKIKDQNRNIVKFMSFKYFYLIYVSKLLVSSETKKHAYNLRVRTGLIANSLESKQSVFLQHGVTGLKKSDVFKKSKGRGNFNLVVATSDIEQKIIKENWKYNDEEVITTGFSRWDLLEDKADSVARKKIFVMPTWRSWMEGMTKEEFAASDYYHHYFSFLSSNKLGQLLEENNLDLVFFLHPKFQEYISEFSISQKNIYTKSFLDIKVNEEMMESSILISDYSSITWDMFYMNKPVLFYQFDHEKYNAQEGSYLDMDRELFGERAENASELVNILSEYINNDFTIKPRYQKKRKKYFKYTDHDNSKRIFNEINRRINLGD</sequence>
<dbReference type="Gene3D" id="3.40.50.12580">
    <property type="match status" value="1"/>
</dbReference>
<dbReference type="PANTHER" id="PTHR37316:SF3">
    <property type="entry name" value="TEICHOIC ACID GLYCEROL-PHOSPHATE TRANSFERASE"/>
    <property type="match status" value="1"/>
</dbReference>
<reference evidence="1" key="1">
    <citation type="submission" date="2014-03" db="EMBL/GenBank/DDBJ databases">
        <title>Draft genome sequencing of Oceanobacillus picturae strain S1 isolated from human gut.</title>
        <authorList>
            <person name="Croce O."/>
            <person name="Lagier J.C."/>
            <person name="Raoult D."/>
        </authorList>
    </citation>
    <scope>NUCLEOTIDE SEQUENCE [LARGE SCALE GENOMIC DNA]</scope>
    <source>
        <strain evidence="1">S1</strain>
    </source>
</reference>
<dbReference type="STRING" id="171693.BN988_03558"/>
<dbReference type="Pfam" id="PF04464">
    <property type="entry name" value="Glyphos_transf"/>
    <property type="match status" value="1"/>
</dbReference>
<evidence type="ECO:0000313" key="1">
    <source>
        <dbReference type="EMBL" id="CDO04977.1"/>
    </source>
</evidence>
<dbReference type="PANTHER" id="PTHR37316">
    <property type="entry name" value="TEICHOIC ACID GLYCEROL-PHOSPHATE PRIMASE"/>
    <property type="match status" value="1"/>
</dbReference>
<name>W9AQ10_9BACI</name>
<accession>W9AQ10</accession>
<organism evidence="1 2">
    <name type="scientific">Oceanobacillus picturae</name>
    <dbReference type="NCBI Taxonomy" id="171693"/>
    <lineage>
        <taxon>Bacteria</taxon>
        <taxon>Bacillati</taxon>
        <taxon>Bacillota</taxon>
        <taxon>Bacilli</taxon>
        <taxon>Bacillales</taxon>
        <taxon>Bacillaceae</taxon>
        <taxon>Oceanobacillus</taxon>
    </lineage>
</organism>
<dbReference type="SUPFAM" id="SSF53756">
    <property type="entry name" value="UDP-Glycosyltransferase/glycogen phosphorylase"/>
    <property type="match status" value="1"/>
</dbReference>
<dbReference type="InterPro" id="IPR051612">
    <property type="entry name" value="Teichoic_Acid_Biosynth"/>
</dbReference>
<proteinExistence type="predicted"/>
<dbReference type="GO" id="GO:0016020">
    <property type="term" value="C:membrane"/>
    <property type="evidence" value="ECO:0007669"/>
    <property type="project" value="InterPro"/>
</dbReference>
<dbReference type="Proteomes" id="UP000028863">
    <property type="component" value="Unassembled WGS sequence"/>
</dbReference>
<protein>
    <submittedName>
        <fullName evidence="1">CDP-glycerol:glycerophosphate glycerophosphotransferase</fullName>
    </submittedName>
</protein>
<evidence type="ECO:0000313" key="2">
    <source>
        <dbReference type="Proteomes" id="UP000028863"/>
    </source>
</evidence>
<reference evidence="1" key="2">
    <citation type="submission" date="2014-03" db="EMBL/GenBank/DDBJ databases">
        <authorList>
            <person name="Urmite Genomes"/>
        </authorList>
    </citation>
    <scope>NUCLEOTIDE SEQUENCE</scope>
    <source>
        <strain evidence="1">S1</strain>
    </source>
</reference>
<dbReference type="EMBL" id="CCAX010000004">
    <property type="protein sequence ID" value="CDO04977.1"/>
    <property type="molecule type" value="Genomic_DNA"/>
</dbReference>